<dbReference type="OrthoDB" id="73919at2759"/>
<dbReference type="AlphaFoldDB" id="A0A024TAM1"/>
<accession>A0A024TAM1</accession>
<dbReference type="InterPro" id="IPR011993">
    <property type="entry name" value="PH-like_dom_sf"/>
</dbReference>
<dbReference type="PANTHER" id="PTHR14336">
    <property type="entry name" value="TANDEM PH DOMAIN CONTAINING PROTEIN"/>
    <property type="match status" value="1"/>
</dbReference>
<reference evidence="2" key="1">
    <citation type="submission" date="2013-12" db="EMBL/GenBank/DDBJ databases">
        <title>The Genome Sequence of Aphanomyces invadans NJM9701.</title>
        <authorList>
            <consortium name="The Broad Institute Genomics Platform"/>
            <person name="Russ C."/>
            <person name="Tyler B."/>
            <person name="van West P."/>
            <person name="Dieguez-Uribeondo J."/>
            <person name="Young S.K."/>
            <person name="Zeng Q."/>
            <person name="Gargeya S."/>
            <person name="Fitzgerald M."/>
            <person name="Abouelleil A."/>
            <person name="Alvarado L."/>
            <person name="Chapman S.B."/>
            <person name="Gainer-Dewar J."/>
            <person name="Goldberg J."/>
            <person name="Griggs A."/>
            <person name="Gujja S."/>
            <person name="Hansen M."/>
            <person name="Howarth C."/>
            <person name="Imamovic A."/>
            <person name="Ireland A."/>
            <person name="Larimer J."/>
            <person name="McCowan C."/>
            <person name="Murphy C."/>
            <person name="Pearson M."/>
            <person name="Poon T.W."/>
            <person name="Priest M."/>
            <person name="Roberts A."/>
            <person name="Saif S."/>
            <person name="Shea T."/>
            <person name="Sykes S."/>
            <person name="Wortman J."/>
            <person name="Nusbaum C."/>
            <person name="Birren B."/>
        </authorList>
    </citation>
    <scope>NUCLEOTIDE SEQUENCE [LARGE SCALE GENOMIC DNA]</scope>
    <source>
        <strain evidence="2">NJM9701</strain>
    </source>
</reference>
<proteinExistence type="predicted"/>
<dbReference type="InterPro" id="IPR051707">
    <property type="entry name" value="PI-Interact_SigTrans_Reg"/>
</dbReference>
<organism evidence="2">
    <name type="scientific">Aphanomyces invadans</name>
    <dbReference type="NCBI Taxonomy" id="157072"/>
    <lineage>
        <taxon>Eukaryota</taxon>
        <taxon>Sar</taxon>
        <taxon>Stramenopiles</taxon>
        <taxon>Oomycota</taxon>
        <taxon>Saprolegniomycetes</taxon>
        <taxon>Saprolegniales</taxon>
        <taxon>Verrucalvaceae</taxon>
        <taxon>Aphanomyces</taxon>
    </lineage>
</organism>
<dbReference type="InterPro" id="IPR001849">
    <property type="entry name" value="PH_domain"/>
</dbReference>
<evidence type="ECO:0000313" key="2">
    <source>
        <dbReference type="EMBL" id="ETV91195.1"/>
    </source>
</evidence>
<dbReference type="RefSeq" id="XP_008880226.1">
    <property type="nucleotide sequence ID" value="XM_008882004.1"/>
</dbReference>
<dbReference type="SUPFAM" id="SSF50729">
    <property type="entry name" value="PH domain-like"/>
    <property type="match status" value="1"/>
</dbReference>
<dbReference type="PROSITE" id="PS50003">
    <property type="entry name" value="PH_DOMAIN"/>
    <property type="match status" value="1"/>
</dbReference>
<name>A0A024TAM1_9STRA</name>
<gene>
    <name evidence="2" type="ORF">H310_14195</name>
</gene>
<dbReference type="Pfam" id="PF00169">
    <property type="entry name" value="PH"/>
    <property type="match status" value="1"/>
</dbReference>
<protein>
    <recommendedName>
        <fullName evidence="1">PH domain-containing protein</fullName>
    </recommendedName>
</protein>
<dbReference type="SMART" id="SM00233">
    <property type="entry name" value="PH"/>
    <property type="match status" value="1"/>
</dbReference>
<dbReference type="STRING" id="157072.A0A024TAM1"/>
<dbReference type="GeneID" id="20091245"/>
<feature type="domain" description="PH" evidence="1">
    <location>
        <begin position="20"/>
        <end position="131"/>
    </location>
</feature>
<evidence type="ECO:0000259" key="1">
    <source>
        <dbReference type="PROSITE" id="PS50003"/>
    </source>
</evidence>
<dbReference type="PANTHER" id="PTHR14336:SF8">
    <property type="entry name" value="PROTEIN OPY1"/>
    <property type="match status" value="1"/>
</dbReference>
<dbReference type="EMBL" id="KI914013">
    <property type="protein sequence ID" value="ETV91195.1"/>
    <property type="molecule type" value="Genomic_DNA"/>
</dbReference>
<dbReference type="VEuPathDB" id="FungiDB:H310_14195"/>
<dbReference type="Gene3D" id="2.30.29.30">
    <property type="entry name" value="Pleckstrin-homology domain (PH domain)/Phosphotyrosine-binding domain (PTB)"/>
    <property type="match status" value="1"/>
</dbReference>
<sequence length="163" mass="18228">MHSPARRPPCLLSPGARSSSIVKAGTAFKKGSGAGFLVHRHNWKPRYLVLTLNALLYYTHQDGRLKGSVDLTDVLDAAALEIMPHDCVKTGHSAASEWRLRITTPTRQFVMAAACERDMHEWIEAFLDVFRANERRQSGAASMAPQEPSRHRELICEHREAIA</sequence>